<proteinExistence type="predicted"/>
<gene>
    <name evidence="1" type="ORF">DSO57_1008589</name>
</gene>
<name>A0ACC2S8Z7_9FUNG</name>
<reference evidence="1" key="1">
    <citation type="submission" date="2022-04" db="EMBL/GenBank/DDBJ databases">
        <title>Genome of the entomopathogenic fungus Entomophthora muscae.</title>
        <authorList>
            <person name="Elya C."/>
            <person name="Lovett B.R."/>
            <person name="Lee E."/>
            <person name="Macias A.M."/>
            <person name="Hajek A.E."/>
            <person name="De Bivort B.L."/>
            <person name="Kasson M.T."/>
            <person name="De Fine Licht H.H."/>
            <person name="Stajich J.E."/>
        </authorList>
    </citation>
    <scope>NUCLEOTIDE SEQUENCE</scope>
    <source>
        <strain evidence="1">Berkeley</strain>
    </source>
</reference>
<comment type="caution">
    <text evidence="1">The sequence shown here is derived from an EMBL/GenBank/DDBJ whole genome shotgun (WGS) entry which is preliminary data.</text>
</comment>
<dbReference type="EMBL" id="QTSX02005706">
    <property type="protein sequence ID" value="KAJ9058780.1"/>
    <property type="molecule type" value="Genomic_DNA"/>
</dbReference>
<evidence type="ECO:0000313" key="2">
    <source>
        <dbReference type="Proteomes" id="UP001165960"/>
    </source>
</evidence>
<sequence length="435" mass="49558">MPRGKSQRLVIPPELSYQGASPKQCCQQGSTDDTKEQDVTHVANDIKAILLHTDSRKVEISVVALQDSGTLTRVIDRLLEMSSADKKEPIPRQKSITKTKKRILKPNLAYHSVRKKIQRQSPRKTKGDSINHLSDSISQLSISPTNDLAVPDRKCCKSKSPFLSLDFKEGSRSATLTSTSSVDTVSPDKHRLAPDYASKLRRRQALARRRKPSHEASNLLRHVPFDKNLPLDLPRKNIFNRYIQRIYDKRDKDKRQESRRQHYLQRAHIPIDHLSNIPISEQIHTYINPKEIQAYRRSGMSLLNMDIIDQNNLPKSPSVEPSSPSFIENGHDIWYEDLSPPTDAVSVFVYWWGYEVYLPKEVLDNMRKKGSFTNSLLAIIASITVTVPVIQPFIKLISAFISMESSASDLLHSPQGTVLTATWLLPFLVLPRPWY</sequence>
<dbReference type="Proteomes" id="UP001165960">
    <property type="component" value="Unassembled WGS sequence"/>
</dbReference>
<evidence type="ECO:0000313" key="1">
    <source>
        <dbReference type="EMBL" id="KAJ9058780.1"/>
    </source>
</evidence>
<accession>A0ACC2S8Z7</accession>
<keyword evidence="2" id="KW-1185">Reference proteome</keyword>
<organism evidence="1 2">
    <name type="scientific">Entomophthora muscae</name>
    <dbReference type="NCBI Taxonomy" id="34485"/>
    <lineage>
        <taxon>Eukaryota</taxon>
        <taxon>Fungi</taxon>
        <taxon>Fungi incertae sedis</taxon>
        <taxon>Zoopagomycota</taxon>
        <taxon>Entomophthoromycotina</taxon>
        <taxon>Entomophthoromycetes</taxon>
        <taxon>Entomophthorales</taxon>
        <taxon>Entomophthoraceae</taxon>
        <taxon>Entomophthora</taxon>
    </lineage>
</organism>
<protein>
    <submittedName>
        <fullName evidence="1">Uncharacterized protein</fullName>
    </submittedName>
</protein>